<feature type="transmembrane region" description="Helical" evidence="2">
    <location>
        <begin position="210"/>
        <end position="232"/>
    </location>
</feature>
<dbReference type="EMBL" id="KB446571">
    <property type="protein sequence ID" value="EME77019.1"/>
    <property type="molecule type" value="Genomic_DNA"/>
</dbReference>
<dbReference type="VEuPathDB" id="FungiDB:MYCFIDRAFT_180352"/>
<keyword evidence="2" id="KW-0472">Membrane</keyword>
<reference evidence="3 4" key="1">
    <citation type="journal article" date="2012" name="PLoS Pathog.">
        <title>Diverse lifestyles and strategies of plant pathogenesis encoded in the genomes of eighteen Dothideomycetes fungi.</title>
        <authorList>
            <person name="Ohm R.A."/>
            <person name="Feau N."/>
            <person name="Henrissat B."/>
            <person name="Schoch C.L."/>
            <person name="Horwitz B.A."/>
            <person name="Barry K.W."/>
            <person name="Condon B.J."/>
            <person name="Copeland A.C."/>
            <person name="Dhillon B."/>
            <person name="Glaser F."/>
            <person name="Hesse C.N."/>
            <person name="Kosti I."/>
            <person name="LaButti K."/>
            <person name="Lindquist E.A."/>
            <person name="Lucas S."/>
            <person name="Salamov A.A."/>
            <person name="Bradshaw R.E."/>
            <person name="Ciuffetti L."/>
            <person name="Hamelin R.C."/>
            <person name="Kema G.H.J."/>
            <person name="Lawrence C."/>
            <person name="Scott J.A."/>
            <person name="Spatafora J.W."/>
            <person name="Turgeon B.G."/>
            <person name="de Wit P.J.G.M."/>
            <person name="Zhong S."/>
            <person name="Goodwin S.B."/>
            <person name="Grigoriev I.V."/>
        </authorList>
    </citation>
    <scope>NUCLEOTIDE SEQUENCE [LARGE SCALE GENOMIC DNA]</scope>
    <source>
        <strain evidence="3 4">CIRAD86</strain>
    </source>
</reference>
<evidence type="ECO:0000313" key="3">
    <source>
        <dbReference type="EMBL" id="EME77019.1"/>
    </source>
</evidence>
<keyword evidence="1" id="KW-0175">Coiled coil</keyword>
<feature type="transmembrane region" description="Helical" evidence="2">
    <location>
        <begin position="180"/>
        <end position="198"/>
    </location>
</feature>
<gene>
    <name evidence="3" type="ORF">MYCFIDRAFT_180352</name>
</gene>
<dbReference type="HOGENOM" id="CLU_419270_0_0_1"/>
<sequence length="654" mass="73280">MQLVPTGNIHFHLRLIMKIDFYGGGGTTSAHQSRPGAVSSHATTLLPASASGRVTALHAEREAINHFNLLHAASDCPFYSHHLLGHGGTCLVVCVCDPPASCPWLMTSWSPSMHRLDWSLKLLVSLAWLIALLLLACCLFYQDSKGIPWLWQGTCEAIFIKLGAAAPAFAILWIPADTCPWCDIFVLYMLPMLGMLWLQRRRICTWIRRMGKVLLVNIGILAVCIVLDPYFLQQSINETRVRAAFEHIPDPQARLPPTMLLTLDAILLPMLHFLAECGPLYYRHNLHSTSYCEVEQVLAHLGIPLDTDITSDGIGVSRLGRSFCHGLMPSKSPHKPLSPPVRLYADQLLHLRSHFASAINSAQYYLLPLLDRLHTDTVTVHRSLSAIDPETLNIFDKAFTNSCPPTSSPLLMYYWPGPARHYCDLLRTFVYPRTAFSWIQLLLGNSTWKLRSIYHQAATLRSRLKIASQDLDSALQTSIALSDDVYTTISNLKPLPTLIPSSATNPSHLDAASMVAENRKVLSELEKLELRADQTRALMRGRDVLVDSVERMLRVQIRGVGRGERNLTSLAFDTAHFAHGLLAQASLIYDVWVQRGRPIRDVSRGWMPQEFLPCEDRLEEAKVQIRLQRGKAALPEKNEEECDDECVANKSITI</sequence>
<name>M2ZD25_PSEFD</name>
<accession>M2ZD25</accession>
<evidence type="ECO:0000256" key="2">
    <source>
        <dbReference type="SAM" id="Phobius"/>
    </source>
</evidence>
<dbReference type="OrthoDB" id="10488597at2759"/>
<feature type="transmembrane region" description="Helical" evidence="2">
    <location>
        <begin position="153"/>
        <end position="174"/>
    </location>
</feature>
<keyword evidence="4" id="KW-1185">Reference proteome</keyword>
<feature type="coiled-coil region" evidence="1">
    <location>
        <begin position="511"/>
        <end position="538"/>
    </location>
</feature>
<dbReference type="Proteomes" id="UP000016932">
    <property type="component" value="Unassembled WGS sequence"/>
</dbReference>
<evidence type="ECO:0000313" key="4">
    <source>
        <dbReference type="Proteomes" id="UP000016932"/>
    </source>
</evidence>
<keyword evidence="2" id="KW-0812">Transmembrane</keyword>
<dbReference type="GeneID" id="19334365"/>
<dbReference type="KEGG" id="pfj:MYCFIDRAFT_180352"/>
<proteinExistence type="predicted"/>
<dbReference type="RefSeq" id="XP_007932344.1">
    <property type="nucleotide sequence ID" value="XM_007934153.1"/>
</dbReference>
<dbReference type="AlphaFoldDB" id="M2ZD25"/>
<evidence type="ECO:0000256" key="1">
    <source>
        <dbReference type="SAM" id="Coils"/>
    </source>
</evidence>
<organism evidence="3 4">
    <name type="scientific">Pseudocercospora fijiensis (strain CIRAD86)</name>
    <name type="common">Black leaf streak disease fungus</name>
    <name type="synonym">Mycosphaerella fijiensis</name>
    <dbReference type="NCBI Taxonomy" id="383855"/>
    <lineage>
        <taxon>Eukaryota</taxon>
        <taxon>Fungi</taxon>
        <taxon>Dikarya</taxon>
        <taxon>Ascomycota</taxon>
        <taxon>Pezizomycotina</taxon>
        <taxon>Dothideomycetes</taxon>
        <taxon>Dothideomycetidae</taxon>
        <taxon>Mycosphaerellales</taxon>
        <taxon>Mycosphaerellaceae</taxon>
        <taxon>Pseudocercospora</taxon>
    </lineage>
</organism>
<keyword evidence="2" id="KW-1133">Transmembrane helix</keyword>
<feature type="transmembrane region" description="Helical" evidence="2">
    <location>
        <begin position="118"/>
        <end position="141"/>
    </location>
</feature>
<protein>
    <submittedName>
        <fullName evidence="3">Uncharacterized protein</fullName>
    </submittedName>
</protein>